<dbReference type="InterPro" id="IPR029787">
    <property type="entry name" value="Nucleotide_cyclase"/>
</dbReference>
<feature type="transmembrane region" description="Helical" evidence="1">
    <location>
        <begin position="501"/>
        <end position="523"/>
    </location>
</feature>
<reference evidence="3" key="1">
    <citation type="journal article" date="2021" name="PeerJ">
        <title>Extensive microbial diversity within the chicken gut microbiome revealed by metagenomics and culture.</title>
        <authorList>
            <person name="Gilroy R."/>
            <person name="Ravi A."/>
            <person name="Getino M."/>
            <person name="Pursley I."/>
            <person name="Horton D.L."/>
            <person name="Alikhan N.F."/>
            <person name="Baker D."/>
            <person name="Gharbi K."/>
            <person name="Hall N."/>
            <person name="Watson M."/>
            <person name="Adriaenssens E.M."/>
            <person name="Foster-Nyarko E."/>
            <person name="Jarju S."/>
            <person name="Secka A."/>
            <person name="Antonio M."/>
            <person name="Oren A."/>
            <person name="Chaudhuri R.R."/>
            <person name="La Ragione R."/>
            <person name="Hildebrand F."/>
            <person name="Pallen M.J."/>
        </authorList>
    </citation>
    <scope>NUCLEOTIDE SEQUENCE</scope>
    <source>
        <strain evidence="3">CHK33-7979</strain>
    </source>
</reference>
<evidence type="ECO:0000313" key="4">
    <source>
        <dbReference type="Proteomes" id="UP000886824"/>
    </source>
</evidence>
<evidence type="ECO:0000256" key="1">
    <source>
        <dbReference type="SAM" id="Phobius"/>
    </source>
</evidence>
<evidence type="ECO:0000313" key="3">
    <source>
        <dbReference type="EMBL" id="HIY74019.1"/>
    </source>
</evidence>
<keyword evidence="1" id="KW-1133">Transmembrane helix</keyword>
<dbReference type="Gene3D" id="3.30.70.1230">
    <property type="entry name" value="Nucleotide cyclase"/>
    <property type="match status" value="1"/>
</dbReference>
<dbReference type="PROSITE" id="PS50885">
    <property type="entry name" value="HAMP"/>
    <property type="match status" value="1"/>
</dbReference>
<dbReference type="SUPFAM" id="SSF158472">
    <property type="entry name" value="HAMP domain-like"/>
    <property type="match status" value="1"/>
</dbReference>
<dbReference type="InterPro" id="IPR003660">
    <property type="entry name" value="HAMP_dom"/>
</dbReference>
<protein>
    <recommendedName>
        <fullName evidence="2">HAMP domain-containing protein</fullName>
    </recommendedName>
</protein>
<name>A0A9D1Z4U4_9FIRM</name>
<dbReference type="GO" id="GO:0016020">
    <property type="term" value="C:membrane"/>
    <property type="evidence" value="ECO:0007669"/>
    <property type="project" value="InterPro"/>
</dbReference>
<keyword evidence="1" id="KW-0812">Transmembrane</keyword>
<dbReference type="Gene3D" id="6.10.340.10">
    <property type="match status" value="1"/>
</dbReference>
<gene>
    <name evidence="3" type="ORF">H9826_08625</name>
</gene>
<dbReference type="Proteomes" id="UP000886824">
    <property type="component" value="Unassembled WGS sequence"/>
</dbReference>
<dbReference type="AlphaFoldDB" id="A0A9D1Z4U4"/>
<feature type="transmembrane region" description="Helical" evidence="1">
    <location>
        <begin position="330"/>
        <end position="349"/>
    </location>
</feature>
<evidence type="ECO:0000259" key="2">
    <source>
        <dbReference type="PROSITE" id="PS50885"/>
    </source>
</evidence>
<reference evidence="3" key="2">
    <citation type="submission" date="2021-04" db="EMBL/GenBank/DDBJ databases">
        <authorList>
            <person name="Gilroy R."/>
        </authorList>
    </citation>
    <scope>NUCLEOTIDE SEQUENCE</scope>
    <source>
        <strain evidence="3">CHK33-7979</strain>
    </source>
</reference>
<dbReference type="GO" id="GO:0007165">
    <property type="term" value="P:signal transduction"/>
    <property type="evidence" value="ECO:0007669"/>
    <property type="project" value="InterPro"/>
</dbReference>
<organism evidence="3 4">
    <name type="scientific">Candidatus Intestinimonas merdavium</name>
    <dbReference type="NCBI Taxonomy" id="2838622"/>
    <lineage>
        <taxon>Bacteria</taxon>
        <taxon>Bacillati</taxon>
        <taxon>Bacillota</taxon>
        <taxon>Clostridia</taxon>
        <taxon>Eubacteriales</taxon>
        <taxon>Intestinimonas</taxon>
    </lineage>
</organism>
<proteinExistence type="predicted"/>
<comment type="caution">
    <text evidence="3">The sequence shown here is derived from an EMBL/GenBank/DDBJ whole genome shotgun (WGS) entry which is preliminary data.</text>
</comment>
<accession>A0A9D1Z4U4</accession>
<feature type="transmembrane region" description="Helical" evidence="1">
    <location>
        <begin position="298"/>
        <end position="318"/>
    </location>
</feature>
<sequence length="852" mass="93030">MLFWDLGSECLSILRTGTGKTEYLLTAADSEGKLFALGRRGSVYELVMGDGTGRRTGRWELSDQVLTPESRPTLLYPAAGGAVYLGLYQVGEDGTDLQLYRISDEGKAWELLLNQPCQGENLSQQMASLRLSSFSQVDNVVTFAVIEGDTAHFYQRTSANSGLQELRSVSEEGLYTAVALSDGSLVLAGESRLVRTGGETISLENGEVIVRLLPGGTGMYYVDGASLEVYYADYADWRPYSFLALTKDAYDMDCCTDLWVTRSGDVLLLMDGQRLLVDRGSEVSELTGMLYRPAAQCVLILLGLGLGVLVVTVLLWYLVCEQRRFRLPMLVRWGVVIAWASALGVGSLLRWGVAPAARTAAEREASSLLGSVTAQELQHWTLGDGDLPQQLGNSLAGAAGGDYWDTSVSVYQVDGEGNWTLMGSNDALPVGVRGELSPSFDRSWAQEAETSGRVTWTDARGGQLRRIFYQREGGLLLAVDTDLTALLAAGERGTQWMAQGLISLAVLLTAVSLGILCWITIGLRRALKGLERLAAGEQGVTVTLGGGDELSSLADDINAFSDTLQELDRKQNELAQSYRRFVPERVLSLLGKTSIAQVDKQTFVSRHMATMMLSFQFPPQVYGKSGRELFDNINEIIERTASIVTQKGGAVFNFAYNGYDAVFEEGSGAAVSTAVAVRQEILEINKEREADDRAPVVMRIALDEGNVMLGVVGDEDQIEPTSISSSFSVTKHLIALCGRLEANILCTEAVIEGAKHYNSRYMGKCLEDGEDIRTYEIFDGDPYEVRKVKESTGGRFSQGVYALYSRDFSQAKKIFLGLVHHNTGDGGARYYLYLADRLEKRPEEEISLDSGA</sequence>
<dbReference type="EMBL" id="DXCX01000087">
    <property type="protein sequence ID" value="HIY74019.1"/>
    <property type="molecule type" value="Genomic_DNA"/>
</dbReference>
<dbReference type="SUPFAM" id="SSF55073">
    <property type="entry name" value="Nucleotide cyclase"/>
    <property type="match status" value="1"/>
</dbReference>
<feature type="domain" description="HAMP" evidence="2">
    <location>
        <begin position="517"/>
        <end position="569"/>
    </location>
</feature>
<dbReference type="CDD" id="cd06225">
    <property type="entry name" value="HAMP"/>
    <property type="match status" value="1"/>
</dbReference>
<keyword evidence="1" id="KW-0472">Membrane</keyword>